<evidence type="ECO:0000313" key="12">
    <source>
        <dbReference type="Proteomes" id="UP000525923"/>
    </source>
</evidence>
<dbReference type="PANTHER" id="PTHR30309:SF0">
    <property type="entry name" value="GLYCEROL-3-PHOSPHATE ACYLTRANSFERASE-RELATED"/>
    <property type="match status" value="1"/>
</dbReference>
<feature type="transmembrane region" description="Helical" evidence="10">
    <location>
        <begin position="146"/>
        <end position="179"/>
    </location>
</feature>
<dbReference type="EC" id="2.3.1.275" evidence="10"/>
<evidence type="ECO:0000256" key="6">
    <source>
        <dbReference type="ARBA" id="ARBA00023098"/>
    </source>
</evidence>
<dbReference type="EMBL" id="JACHHE010000002">
    <property type="protein sequence ID" value="MBB5179614.1"/>
    <property type="molecule type" value="Genomic_DNA"/>
</dbReference>
<feature type="transmembrane region" description="Helical" evidence="10">
    <location>
        <begin position="118"/>
        <end position="140"/>
    </location>
</feature>
<keyword evidence="6 10" id="KW-0443">Lipid metabolism</keyword>
<evidence type="ECO:0000256" key="4">
    <source>
        <dbReference type="ARBA" id="ARBA00022692"/>
    </source>
</evidence>
<evidence type="ECO:0000256" key="7">
    <source>
        <dbReference type="ARBA" id="ARBA00023136"/>
    </source>
</evidence>
<keyword evidence="8 10" id="KW-0594">Phospholipid biosynthesis</keyword>
<dbReference type="PANTHER" id="PTHR30309">
    <property type="entry name" value="INNER MEMBRANE PROTEIN YGIH"/>
    <property type="match status" value="1"/>
</dbReference>
<evidence type="ECO:0000256" key="3">
    <source>
        <dbReference type="ARBA" id="ARBA00022679"/>
    </source>
</evidence>
<comment type="pathway">
    <text evidence="10">Lipid metabolism; phospholipid metabolism.</text>
</comment>
<gene>
    <name evidence="10" type="primary">plsY</name>
    <name evidence="11" type="ORF">HNQ44_001038</name>
</gene>
<sequence>MLFWTISALISGYIIGSLHGSLISQLLTGVNIKKEGVKNSGASNAAIVLGWKYGALVAVLDIAKGILAVAGFRLLLDASALPDGTVWTLLFTIGAGVVCGHNFPIYMKFNGGKGTAPLIGVMLALDWRFGIAGLLLLVIVSLATDYLVAGVLVLYVTLLAVAVFPADGFWPVAIAILLFAMSIWKHTENIARVKDGTEKRVSAVLRKKTAGSA</sequence>
<keyword evidence="4 10" id="KW-0812">Transmembrane</keyword>
<proteinExistence type="inferred from homology"/>
<keyword evidence="9 10" id="KW-1208">Phospholipid metabolism</keyword>
<evidence type="ECO:0000313" key="11">
    <source>
        <dbReference type="EMBL" id="MBB5179614.1"/>
    </source>
</evidence>
<comment type="subunit">
    <text evidence="10">Probably interacts with PlsX.</text>
</comment>
<keyword evidence="3 10" id="KW-0808">Transferase</keyword>
<comment type="similarity">
    <text evidence="10">Belongs to the PlsY family.</text>
</comment>
<dbReference type="Pfam" id="PF02660">
    <property type="entry name" value="G3P_acyltransf"/>
    <property type="match status" value="1"/>
</dbReference>
<keyword evidence="7 10" id="KW-0472">Membrane</keyword>
<keyword evidence="12" id="KW-1185">Reference proteome</keyword>
<keyword evidence="1 10" id="KW-1003">Cell membrane</keyword>
<evidence type="ECO:0000256" key="9">
    <source>
        <dbReference type="ARBA" id="ARBA00023264"/>
    </source>
</evidence>
<feature type="transmembrane region" description="Helical" evidence="10">
    <location>
        <begin position="86"/>
        <end position="106"/>
    </location>
</feature>
<evidence type="ECO:0000256" key="1">
    <source>
        <dbReference type="ARBA" id="ARBA00022475"/>
    </source>
</evidence>
<comment type="caution">
    <text evidence="11">The sequence shown here is derived from an EMBL/GenBank/DDBJ whole genome shotgun (WGS) entry which is preliminary data.</text>
</comment>
<evidence type="ECO:0000256" key="2">
    <source>
        <dbReference type="ARBA" id="ARBA00022516"/>
    </source>
</evidence>
<keyword evidence="5 10" id="KW-1133">Transmembrane helix</keyword>
<reference evidence="11 12" key="1">
    <citation type="submission" date="2020-08" db="EMBL/GenBank/DDBJ databases">
        <title>Genomic Encyclopedia of Type Strains, Phase IV (KMG-IV): sequencing the most valuable type-strain genomes for metagenomic binning, comparative biology and taxonomic classification.</title>
        <authorList>
            <person name="Goeker M."/>
        </authorList>
    </citation>
    <scope>NUCLEOTIDE SEQUENCE [LARGE SCALE GENOMIC DNA]</scope>
    <source>
        <strain evidence="11 12">DSM 15895</strain>
    </source>
</reference>
<dbReference type="Proteomes" id="UP000525923">
    <property type="component" value="Unassembled WGS sequence"/>
</dbReference>
<accession>A0A7W8CSM4</accession>
<dbReference type="RefSeq" id="WP_183736438.1">
    <property type="nucleotide sequence ID" value="NZ_JACHHE010000002.1"/>
</dbReference>
<evidence type="ECO:0000256" key="8">
    <source>
        <dbReference type="ARBA" id="ARBA00023209"/>
    </source>
</evidence>
<comment type="function">
    <text evidence="10">Catalyzes the transfer of an acyl group from acyl-phosphate (acyl-PO(4)) to glycerol-3-phosphate (G3P) to form lysophosphatidic acid (LPA). This enzyme utilizes acyl-phosphate as fatty acyl donor, but not acyl-CoA or acyl-ACP.</text>
</comment>
<dbReference type="HAMAP" id="MF_01043">
    <property type="entry name" value="PlsY"/>
    <property type="match status" value="1"/>
</dbReference>
<feature type="transmembrane region" description="Helical" evidence="10">
    <location>
        <begin position="6"/>
        <end position="32"/>
    </location>
</feature>
<dbReference type="InterPro" id="IPR003811">
    <property type="entry name" value="G3P_acylTferase_PlsY"/>
</dbReference>
<dbReference type="GO" id="GO:0008654">
    <property type="term" value="P:phospholipid biosynthetic process"/>
    <property type="evidence" value="ECO:0007669"/>
    <property type="project" value="UniProtKB-UniRule"/>
</dbReference>
<feature type="transmembrane region" description="Helical" evidence="10">
    <location>
        <begin position="53"/>
        <end position="74"/>
    </location>
</feature>
<evidence type="ECO:0000256" key="5">
    <source>
        <dbReference type="ARBA" id="ARBA00022989"/>
    </source>
</evidence>
<evidence type="ECO:0000256" key="10">
    <source>
        <dbReference type="HAMAP-Rule" id="MF_01043"/>
    </source>
</evidence>
<protein>
    <recommendedName>
        <fullName evidence="10">Glycerol-3-phosphate acyltransferase</fullName>
    </recommendedName>
    <alternativeName>
        <fullName evidence="10">Acyl-PO4 G3P acyltransferase</fullName>
    </alternativeName>
    <alternativeName>
        <fullName evidence="10">Acyl-phosphate--glycerol-3-phosphate acyltransferase</fullName>
    </alternativeName>
    <alternativeName>
        <fullName evidence="10">G3P acyltransferase</fullName>
        <shortName evidence="10">GPAT</shortName>
        <ecNumber evidence="10">2.3.1.275</ecNumber>
    </alternativeName>
    <alternativeName>
        <fullName evidence="10">Lysophosphatidic acid synthase</fullName>
        <shortName evidence="10">LPA synthase</shortName>
    </alternativeName>
</protein>
<dbReference type="GO" id="GO:0005886">
    <property type="term" value="C:plasma membrane"/>
    <property type="evidence" value="ECO:0007669"/>
    <property type="project" value="UniProtKB-SubCell"/>
</dbReference>
<comment type="subcellular location">
    <subcellularLocation>
        <location evidence="10">Cell membrane</location>
        <topology evidence="10">Multi-pass membrane protein</topology>
    </subcellularLocation>
</comment>
<dbReference type="UniPathway" id="UPA00085"/>
<organism evidence="11 12">
    <name type="scientific">Planococcus koreensis</name>
    <dbReference type="NCBI Taxonomy" id="112331"/>
    <lineage>
        <taxon>Bacteria</taxon>
        <taxon>Bacillati</taxon>
        <taxon>Bacillota</taxon>
        <taxon>Bacilli</taxon>
        <taxon>Bacillales</taxon>
        <taxon>Caryophanaceae</taxon>
        <taxon>Planococcus</taxon>
    </lineage>
</organism>
<dbReference type="SMART" id="SM01207">
    <property type="entry name" value="G3P_acyltransf"/>
    <property type="match status" value="1"/>
</dbReference>
<keyword evidence="11" id="KW-0012">Acyltransferase</keyword>
<keyword evidence="2 10" id="KW-0444">Lipid biosynthesis</keyword>
<dbReference type="GO" id="GO:0043772">
    <property type="term" value="F:acyl-phosphate glycerol-3-phosphate acyltransferase activity"/>
    <property type="evidence" value="ECO:0007669"/>
    <property type="project" value="UniProtKB-UniRule"/>
</dbReference>
<comment type="catalytic activity">
    <reaction evidence="10">
        <text>an acyl phosphate + sn-glycerol 3-phosphate = a 1-acyl-sn-glycero-3-phosphate + phosphate</text>
        <dbReference type="Rhea" id="RHEA:34075"/>
        <dbReference type="ChEBI" id="CHEBI:43474"/>
        <dbReference type="ChEBI" id="CHEBI:57597"/>
        <dbReference type="ChEBI" id="CHEBI:57970"/>
        <dbReference type="ChEBI" id="CHEBI:59918"/>
        <dbReference type="EC" id="2.3.1.275"/>
    </reaction>
</comment>
<name>A0A7W8CSM4_9BACL</name>
<dbReference type="AlphaFoldDB" id="A0A7W8CSM4"/>